<keyword evidence="1" id="KW-0732">Signal</keyword>
<feature type="signal peptide" evidence="1">
    <location>
        <begin position="1"/>
        <end position="18"/>
    </location>
</feature>
<dbReference type="VEuPathDB" id="CryptoDB:Vbra_1680"/>
<evidence type="ECO:0008006" key="4">
    <source>
        <dbReference type="Google" id="ProtNLM"/>
    </source>
</evidence>
<evidence type="ECO:0000256" key="1">
    <source>
        <dbReference type="SAM" id="SignalP"/>
    </source>
</evidence>
<proteinExistence type="predicted"/>
<evidence type="ECO:0000313" key="2">
    <source>
        <dbReference type="EMBL" id="CEL95942.1"/>
    </source>
</evidence>
<dbReference type="InParanoid" id="A0A0G4EHH2"/>
<dbReference type="Gene3D" id="3.10.450.50">
    <property type="match status" value="4"/>
</dbReference>
<dbReference type="SUPFAM" id="SSF54427">
    <property type="entry name" value="NTF2-like"/>
    <property type="match status" value="4"/>
</dbReference>
<organism evidence="2 3">
    <name type="scientific">Vitrella brassicaformis (strain CCMP3155)</name>
    <dbReference type="NCBI Taxonomy" id="1169540"/>
    <lineage>
        <taxon>Eukaryota</taxon>
        <taxon>Sar</taxon>
        <taxon>Alveolata</taxon>
        <taxon>Colpodellida</taxon>
        <taxon>Vitrellaceae</taxon>
        <taxon>Vitrella</taxon>
    </lineage>
</organism>
<accession>A0A0G4EHH2</accession>
<evidence type="ECO:0000313" key="3">
    <source>
        <dbReference type="Proteomes" id="UP000041254"/>
    </source>
</evidence>
<keyword evidence="3" id="KW-1185">Reference proteome</keyword>
<dbReference type="AlphaFoldDB" id="A0A0G4EHH2"/>
<gene>
    <name evidence="2" type="ORF">Vbra_1680</name>
</gene>
<reference evidence="2 3" key="1">
    <citation type="submission" date="2014-11" db="EMBL/GenBank/DDBJ databases">
        <authorList>
            <person name="Zhu J."/>
            <person name="Qi W."/>
            <person name="Song R."/>
        </authorList>
    </citation>
    <scope>NUCLEOTIDE SEQUENCE [LARGE SCALE GENOMIC DNA]</scope>
</reference>
<protein>
    <recommendedName>
        <fullName evidence="4">DUF4440 domain-containing protein</fullName>
    </recommendedName>
</protein>
<dbReference type="EMBL" id="CDMY01000241">
    <property type="protein sequence ID" value="CEL95942.1"/>
    <property type="molecule type" value="Genomic_DNA"/>
</dbReference>
<dbReference type="OrthoDB" id="526748at2759"/>
<sequence>MTARICALVCLAAATASAAVSRDAPSAFQFTFRPLASRVAKNLRHTLPRHFAIQEAATAEKTSTGFLDRIFTKSGSGVTEDEAAAIEAEVGMPHPGETPYKGFVSPVEVKTVRDEWVAAVESLDPEKIVALYSADAALPGALLGTVDTVEIGARQCRTSILEYFKVFCNKAAIKPAFPPEVTMDDLIQLDKGSVAYNGYYDFYFTEKDGRQLKAHAKFTYVYRRNPQTGKLEIALHNSGLTPQGLVELESPEKPITPAEVKEARDAWIAAVRTLDPDTVVAQYSADASLPGNLLGTVDTMETKRRQSPSTIREYFVGFLNKEKIKPAFPPEVTQADIIPVGPGMVAYNGYYDFYFWEHDGRHLKAHAKFTYIYRRNPETGKLEIVLHNSGLTPQGVIELPRPEKVSIKEVETARDNWVAAVKSLNPEKVASLYSADATLPGALLGTVDTMATGARKSGETILDYFKSFLDKEKIQPCFPEAISDDDLIQLDNGMVAYNGYYEFLFWNKDASHTKAHAKFTYVFKRNPAKNNQLEIVLHNSGLTPEGVIELPSPNKVSAAEVETARDQWIAAVQSLNPDTVVGLYSNDASLPGNLLGTVDTGSIGARQTGETILDYFKSFLDRKQIKPEFPPKVTDEDLIQLGNGKVAYNGYYDFLFWEKDGSEKRAHAKFTYLYRRNPESGKLEIVLHNSGLTPEGVVMLKEPTVQTS</sequence>
<dbReference type="Proteomes" id="UP000041254">
    <property type="component" value="Unassembled WGS sequence"/>
</dbReference>
<name>A0A0G4EHH2_VITBC</name>
<dbReference type="InterPro" id="IPR032710">
    <property type="entry name" value="NTF2-like_dom_sf"/>
</dbReference>
<feature type="chain" id="PRO_5005187333" description="DUF4440 domain-containing protein" evidence="1">
    <location>
        <begin position="19"/>
        <end position="708"/>
    </location>
</feature>